<evidence type="ECO:0000256" key="2">
    <source>
        <dbReference type="ARBA" id="ARBA00022676"/>
    </source>
</evidence>
<keyword evidence="5" id="KW-0472">Membrane</keyword>
<gene>
    <name evidence="6" type="ORF">NQ318_011387</name>
</gene>
<dbReference type="InterPro" id="IPR035595">
    <property type="entry name" value="UDP_glycos_trans_CS"/>
</dbReference>
<dbReference type="InterPro" id="IPR002213">
    <property type="entry name" value="UDP_glucos_trans"/>
</dbReference>
<dbReference type="Gene3D" id="3.40.50.2000">
    <property type="entry name" value="Glycogen Phosphorylase B"/>
    <property type="match status" value="2"/>
</dbReference>
<evidence type="ECO:0000256" key="4">
    <source>
        <dbReference type="RuleBase" id="RU003718"/>
    </source>
</evidence>
<dbReference type="GO" id="GO:0015020">
    <property type="term" value="F:glucuronosyltransferase activity"/>
    <property type="evidence" value="ECO:0007669"/>
    <property type="project" value="UniProtKB-EC"/>
</dbReference>
<dbReference type="Proteomes" id="UP001162162">
    <property type="component" value="Unassembled WGS sequence"/>
</dbReference>
<dbReference type="PANTHER" id="PTHR48043:SF159">
    <property type="entry name" value="EG:EG0003.4 PROTEIN-RELATED"/>
    <property type="match status" value="1"/>
</dbReference>
<accession>A0AAV8YUD2</accession>
<dbReference type="FunFam" id="3.40.50.2000:FF:000050">
    <property type="entry name" value="UDP-glucuronosyltransferase"/>
    <property type="match status" value="1"/>
</dbReference>
<sequence>MSSRSLPIALIFVSFLGITQCARILGVFPFPVKSHYILGNALMRGLAEAGHDVTMISPFEDTGTLSRGTYSNIVLTGFSERYEEILKHFDLLNDPRRPISAQIMFQHIQLMTSNATLGHPNVIPFLNSGEKFDAVIVEQFVNEAVKVFAYHFQAPLILFCSVGPNNWINSAVGNPSPLSYIPYLMDYPIIKSFTHRVVNTLIYIAYQLMNYFYVFPKNEDILRYHFADPPNFYELYHNASLALLNSHGSISQAVPLVPTMKEIGGFHVKPPKKLPKDLQDYLDNAKDGVVYFSLGSSLRSKDLPLKKLEALLRSFGKLKQKVLWKWEEDILPGQPANVKLGKWFPQQDILAHPNVILFVTQGGLLSNTESVYHGVPMLVIPVYGDQHHNARLAMKYEYSLTLPYKDPEFSEEKISYLLNELLHNPKYSENVKRISRLFHDRPLSPMEEAVYWVEYVIRHKGALHLRVAGVDLPWYRYFLLDVILFLAVTAVLSIFLLYLGLRYSFVRRRQSQNEKMKKN</sequence>
<dbReference type="AlphaFoldDB" id="A0AAV8YUD2"/>
<dbReference type="Pfam" id="PF00201">
    <property type="entry name" value="UDPGT"/>
    <property type="match status" value="1"/>
</dbReference>
<dbReference type="PROSITE" id="PS00375">
    <property type="entry name" value="UDPGT"/>
    <property type="match status" value="1"/>
</dbReference>
<dbReference type="InterPro" id="IPR050271">
    <property type="entry name" value="UDP-glycosyltransferase"/>
</dbReference>
<protein>
    <recommendedName>
        <fullName evidence="5">UDP-glucuronosyltransferase</fullName>
        <ecNumber evidence="5">2.4.1.17</ecNumber>
    </recommendedName>
</protein>
<keyword evidence="5" id="KW-1133">Transmembrane helix</keyword>
<evidence type="ECO:0000313" key="7">
    <source>
        <dbReference type="Proteomes" id="UP001162162"/>
    </source>
</evidence>
<name>A0AAV8YUD2_9CUCU</name>
<dbReference type="SUPFAM" id="SSF53756">
    <property type="entry name" value="UDP-Glycosyltransferase/glycogen phosphorylase"/>
    <property type="match status" value="1"/>
</dbReference>
<dbReference type="CDD" id="cd03784">
    <property type="entry name" value="GT1_Gtf-like"/>
    <property type="match status" value="1"/>
</dbReference>
<evidence type="ECO:0000256" key="5">
    <source>
        <dbReference type="RuleBase" id="RU362059"/>
    </source>
</evidence>
<dbReference type="EC" id="2.4.1.17" evidence="5"/>
<comment type="similarity">
    <text evidence="1 4">Belongs to the UDP-glycosyltransferase family.</text>
</comment>
<dbReference type="GO" id="GO:0016020">
    <property type="term" value="C:membrane"/>
    <property type="evidence" value="ECO:0007669"/>
    <property type="project" value="UniProtKB-SubCell"/>
</dbReference>
<keyword evidence="5" id="KW-0812">Transmembrane</keyword>
<feature type="signal peptide" evidence="5">
    <location>
        <begin position="1"/>
        <end position="21"/>
    </location>
</feature>
<evidence type="ECO:0000313" key="6">
    <source>
        <dbReference type="EMBL" id="KAJ8954694.1"/>
    </source>
</evidence>
<comment type="catalytic activity">
    <reaction evidence="5">
        <text>glucuronate acceptor + UDP-alpha-D-glucuronate = acceptor beta-D-glucuronoside + UDP + H(+)</text>
        <dbReference type="Rhea" id="RHEA:21032"/>
        <dbReference type="ChEBI" id="CHEBI:15378"/>
        <dbReference type="ChEBI" id="CHEBI:58052"/>
        <dbReference type="ChEBI" id="CHEBI:58223"/>
        <dbReference type="ChEBI" id="CHEBI:132367"/>
        <dbReference type="ChEBI" id="CHEBI:132368"/>
        <dbReference type="EC" id="2.4.1.17"/>
    </reaction>
</comment>
<keyword evidence="2 4" id="KW-0328">Glycosyltransferase</keyword>
<dbReference type="EMBL" id="JAPWTK010000045">
    <property type="protein sequence ID" value="KAJ8954694.1"/>
    <property type="molecule type" value="Genomic_DNA"/>
</dbReference>
<keyword evidence="7" id="KW-1185">Reference proteome</keyword>
<feature type="chain" id="PRO_5043085465" description="UDP-glucuronosyltransferase" evidence="5">
    <location>
        <begin position="22"/>
        <end position="519"/>
    </location>
</feature>
<organism evidence="6 7">
    <name type="scientific">Aromia moschata</name>
    <dbReference type="NCBI Taxonomy" id="1265417"/>
    <lineage>
        <taxon>Eukaryota</taxon>
        <taxon>Metazoa</taxon>
        <taxon>Ecdysozoa</taxon>
        <taxon>Arthropoda</taxon>
        <taxon>Hexapoda</taxon>
        <taxon>Insecta</taxon>
        <taxon>Pterygota</taxon>
        <taxon>Neoptera</taxon>
        <taxon>Endopterygota</taxon>
        <taxon>Coleoptera</taxon>
        <taxon>Polyphaga</taxon>
        <taxon>Cucujiformia</taxon>
        <taxon>Chrysomeloidea</taxon>
        <taxon>Cerambycidae</taxon>
        <taxon>Cerambycinae</taxon>
        <taxon>Callichromatini</taxon>
        <taxon>Aromia</taxon>
    </lineage>
</organism>
<reference evidence="6" key="1">
    <citation type="journal article" date="2023" name="Insect Mol. Biol.">
        <title>Genome sequencing provides insights into the evolution of gene families encoding plant cell wall-degrading enzymes in longhorned beetles.</title>
        <authorList>
            <person name="Shin N.R."/>
            <person name="Okamura Y."/>
            <person name="Kirsch R."/>
            <person name="Pauchet Y."/>
        </authorList>
    </citation>
    <scope>NUCLEOTIDE SEQUENCE</scope>
    <source>
        <strain evidence="6">AMC_N1</strain>
    </source>
</reference>
<dbReference type="PANTHER" id="PTHR48043">
    <property type="entry name" value="EG:EG0003.4 PROTEIN-RELATED"/>
    <property type="match status" value="1"/>
</dbReference>
<comment type="caution">
    <text evidence="6">The sequence shown here is derived from an EMBL/GenBank/DDBJ whole genome shotgun (WGS) entry which is preliminary data.</text>
</comment>
<keyword evidence="3 4" id="KW-0808">Transferase</keyword>
<comment type="subcellular location">
    <subcellularLocation>
        <location evidence="5">Membrane</location>
        <topology evidence="5">Single-pass membrane protein</topology>
    </subcellularLocation>
</comment>
<feature type="transmembrane region" description="Helical" evidence="5">
    <location>
        <begin position="474"/>
        <end position="501"/>
    </location>
</feature>
<evidence type="ECO:0000256" key="3">
    <source>
        <dbReference type="ARBA" id="ARBA00022679"/>
    </source>
</evidence>
<evidence type="ECO:0000256" key="1">
    <source>
        <dbReference type="ARBA" id="ARBA00009995"/>
    </source>
</evidence>
<proteinExistence type="inferred from homology"/>
<keyword evidence="5" id="KW-0732">Signal</keyword>